<feature type="domain" description="Helicase C-terminal" evidence="7">
    <location>
        <begin position="58"/>
        <end position="212"/>
    </location>
</feature>
<comment type="catalytic activity">
    <reaction evidence="5">
        <text>Couples ATP hydrolysis with the unwinding of duplex DNA by translocating in the 3'-5' direction.</text>
        <dbReference type="EC" id="5.6.2.4"/>
    </reaction>
</comment>
<keyword evidence="9" id="KW-1185">Reference proteome</keyword>
<dbReference type="GO" id="GO:0043138">
    <property type="term" value="F:3'-5' DNA helicase activity"/>
    <property type="evidence" value="ECO:0007669"/>
    <property type="project" value="UniProtKB-EC"/>
</dbReference>
<sequence>MRIEYPKVRIMALTGTAPPEAVNDVIDRLGMPNCLRLTESHNCTNLNYVVRQKWKGAVLADVVEFIRTNYNGQTGIIYATSRKKCEHIAAELRNAHHLSAFPYHGTMDKNERQHNQDMWQDGKCKIIVATNAFGMGINKSNGMAFSHDLRRMCLTTWEAVRFVIHHSLPKDLENYYQEAGRAGGDSSPADCVLSHSYRDYRAGCADVPRRTR</sequence>
<dbReference type="SUPFAM" id="SSF52540">
    <property type="entry name" value="P-loop containing nucleoside triphosphate hydrolases"/>
    <property type="match status" value="1"/>
</dbReference>
<dbReference type="Proteomes" id="UP000287166">
    <property type="component" value="Unassembled WGS sequence"/>
</dbReference>
<dbReference type="OrthoDB" id="10261556at2759"/>
<gene>
    <name evidence="8" type="ORF">SCP_1603200</name>
</gene>
<evidence type="ECO:0000313" key="8">
    <source>
        <dbReference type="EMBL" id="GBE89656.1"/>
    </source>
</evidence>
<dbReference type="InParanoid" id="A0A401H5D9"/>
<evidence type="ECO:0000256" key="4">
    <source>
        <dbReference type="ARBA" id="ARBA00023242"/>
    </source>
</evidence>
<comment type="caution">
    <text evidence="8">The sequence shown here is derived from an EMBL/GenBank/DDBJ whole genome shotgun (WGS) entry which is preliminary data.</text>
</comment>
<evidence type="ECO:0000256" key="6">
    <source>
        <dbReference type="ARBA" id="ARBA00034808"/>
    </source>
</evidence>
<dbReference type="PROSITE" id="PS51194">
    <property type="entry name" value="HELICASE_CTER"/>
    <property type="match status" value="1"/>
</dbReference>
<dbReference type="GeneID" id="38786573"/>
<dbReference type="GO" id="GO:0000724">
    <property type="term" value="P:double-strand break repair via homologous recombination"/>
    <property type="evidence" value="ECO:0007669"/>
    <property type="project" value="TreeGrafter"/>
</dbReference>
<keyword evidence="4" id="KW-0539">Nucleus</keyword>
<keyword evidence="2" id="KW-0238">DNA-binding</keyword>
<dbReference type="Pfam" id="PF00271">
    <property type="entry name" value="Helicase_C"/>
    <property type="match status" value="1"/>
</dbReference>
<dbReference type="GO" id="GO:0009378">
    <property type="term" value="F:four-way junction helicase activity"/>
    <property type="evidence" value="ECO:0007669"/>
    <property type="project" value="TreeGrafter"/>
</dbReference>
<dbReference type="EMBL" id="BFAD01000016">
    <property type="protein sequence ID" value="GBE89656.1"/>
    <property type="molecule type" value="Genomic_DNA"/>
</dbReference>
<keyword evidence="3" id="KW-0413">Isomerase</keyword>
<dbReference type="Gene3D" id="3.40.50.300">
    <property type="entry name" value="P-loop containing nucleotide triphosphate hydrolases"/>
    <property type="match status" value="1"/>
</dbReference>
<evidence type="ECO:0000256" key="5">
    <source>
        <dbReference type="ARBA" id="ARBA00034617"/>
    </source>
</evidence>
<dbReference type="PANTHER" id="PTHR13710:SF153">
    <property type="entry name" value="RECQ-LIKE DNA HELICASE BLM"/>
    <property type="match status" value="1"/>
</dbReference>
<dbReference type="GO" id="GO:0003677">
    <property type="term" value="F:DNA binding"/>
    <property type="evidence" value="ECO:0007669"/>
    <property type="project" value="UniProtKB-KW"/>
</dbReference>
<organism evidence="8 9">
    <name type="scientific">Sparassis crispa</name>
    <dbReference type="NCBI Taxonomy" id="139825"/>
    <lineage>
        <taxon>Eukaryota</taxon>
        <taxon>Fungi</taxon>
        <taxon>Dikarya</taxon>
        <taxon>Basidiomycota</taxon>
        <taxon>Agaricomycotina</taxon>
        <taxon>Agaricomycetes</taxon>
        <taxon>Polyporales</taxon>
        <taxon>Sparassidaceae</taxon>
        <taxon>Sparassis</taxon>
    </lineage>
</organism>
<protein>
    <recommendedName>
        <fullName evidence="6">DNA 3'-5' helicase</fullName>
        <ecNumber evidence="6">5.6.2.4</ecNumber>
    </recommendedName>
</protein>
<evidence type="ECO:0000256" key="1">
    <source>
        <dbReference type="ARBA" id="ARBA00005446"/>
    </source>
</evidence>
<dbReference type="GO" id="GO:0005634">
    <property type="term" value="C:nucleus"/>
    <property type="evidence" value="ECO:0007669"/>
    <property type="project" value="TreeGrafter"/>
</dbReference>
<dbReference type="InterPro" id="IPR027417">
    <property type="entry name" value="P-loop_NTPase"/>
</dbReference>
<evidence type="ECO:0000313" key="9">
    <source>
        <dbReference type="Proteomes" id="UP000287166"/>
    </source>
</evidence>
<dbReference type="AlphaFoldDB" id="A0A401H5D9"/>
<dbReference type="PANTHER" id="PTHR13710">
    <property type="entry name" value="DNA HELICASE RECQ FAMILY MEMBER"/>
    <property type="match status" value="1"/>
</dbReference>
<evidence type="ECO:0000256" key="3">
    <source>
        <dbReference type="ARBA" id="ARBA00023235"/>
    </source>
</evidence>
<dbReference type="SMART" id="SM00490">
    <property type="entry name" value="HELICc"/>
    <property type="match status" value="1"/>
</dbReference>
<proteinExistence type="inferred from homology"/>
<dbReference type="GO" id="GO:0005737">
    <property type="term" value="C:cytoplasm"/>
    <property type="evidence" value="ECO:0007669"/>
    <property type="project" value="TreeGrafter"/>
</dbReference>
<dbReference type="InterPro" id="IPR001650">
    <property type="entry name" value="Helicase_C-like"/>
</dbReference>
<dbReference type="STRING" id="139825.A0A401H5D9"/>
<evidence type="ECO:0000259" key="7">
    <source>
        <dbReference type="PROSITE" id="PS51194"/>
    </source>
</evidence>
<name>A0A401H5D9_9APHY</name>
<reference evidence="8 9" key="1">
    <citation type="journal article" date="2018" name="Sci. Rep.">
        <title>Genome sequence of the cauliflower mushroom Sparassis crispa (Hanabiratake) and its association with beneficial usage.</title>
        <authorList>
            <person name="Kiyama R."/>
            <person name="Furutani Y."/>
            <person name="Kawaguchi K."/>
            <person name="Nakanishi T."/>
        </authorList>
    </citation>
    <scope>NUCLEOTIDE SEQUENCE [LARGE SCALE GENOMIC DNA]</scope>
</reference>
<dbReference type="GO" id="GO:0005694">
    <property type="term" value="C:chromosome"/>
    <property type="evidence" value="ECO:0007669"/>
    <property type="project" value="TreeGrafter"/>
</dbReference>
<dbReference type="RefSeq" id="XP_027620569.1">
    <property type="nucleotide sequence ID" value="XM_027764768.1"/>
</dbReference>
<dbReference type="EC" id="5.6.2.4" evidence="6"/>
<accession>A0A401H5D9</accession>
<evidence type="ECO:0000256" key="2">
    <source>
        <dbReference type="ARBA" id="ARBA00023125"/>
    </source>
</evidence>
<comment type="similarity">
    <text evidence="1">Belongs to the helicase family. RecQ subfamily.</text>
</comment>